<comment type="caution">
    <text evidence="1">The sequence shown here is derived from an EMBL/GenBank/DDBJ whole genome shotgun (WGS) entry which is preliminary data.</text>
</comment>
<reference evidence="1 2" key="1">
    <citation type="submission" date="2019-02" db="EMBL/GenBank/DDBJ databases">
        <title>Genomic Encyclopedia of Type Strains, Phase IV (KMG-IV): sequencing the most valuable type-strain genomes for metagenomic binning, comparative biology and taxonomic classification.</title>
        <authorList>
            <person name="Goeker M."/>
        </authorList>
    </citation>
    <scope>NUCLEOTIDE SEQUENCE [LARGE SCALE GENOMIC DNA]</scope>
    <source>
        <strain evidence="1 2">DSM 10617</strain>
    </source>
</reference>
<dbReference type="EMBL" id="SGWV01000011">
    <property type="protein sequence ID" value="RZS52200.1"/>
    <property type="molecule type" value="Genomic_DNA"/>
</dbReference>
<protein>
    <submittedName>
        <fullName evidence="1">Formylmethanofuran dehydrogenase subunit B</fullName>
    </submittedName>
</protein>
<gene>
    <name evidence="1" type="ORF">EV685_3391</name>
</gene>
<dbReference type="RefSeq" id="WP_130483197.1">
    <property type="nucleotide sequence ID" value="NZ_SGWV01000011.1"/>
</dbReference>
<organism evidence="1 2">
    <name type="scientific">Sphaerotilus mobilis</name>
    <dbReference type="NCBI Taxonomy" id="47994"/>
    <lineage>
        <taxon>Bacteria</taxon>
        <taxon>Pseudomonadati</taxon>
        <taxon>Pseudomonadota</taxon>
        <taxon>Betaproteobacteria</taxon>
        <taxon>Burkholderiales</taxon>
        <taxon>Sphaerotilaceae</taxon>
        <taxon>Sphaerotilus</taxon>
    </lineage>
</organism>
<evidence type="ECO:0000313" key="2">
    <source>
        <dbReference type="Proteomes" id="UP000293433"/>
    </source>
</evidence>
<evidence type="ECO:0000313" key="1">
    <source>
        <dbReference type="EMBL" id="RZS52200.1"/>
    </source>
</evidence>
<keyword evidence="2" id="KW-1185">Reference proteome</keyword>
<proteinExistence type="predicted"/>
<name>A0A4V2EVE4_9BURK</name>
<dbReference type="AlphaFoldDB" id="A0A4V2EVE4"/>
<sequence>MSQILPSDGFVDASVSTWTCPFCPLLCDDGPTCAVSRQRLALLDAVADRPEAATPRVAGQPVTLAEALAAATTLLRDAGQPLIAGWGTDVAGARALYRLACASGAISDAGPDAAASDAQSEALRALQDRGGYTTTLAELRERAELIVFIGSWAPDRAPRLLERALQGRADRPPRLVHLGLAGGDDAVPAEVAGDGFCVPVERRVFAVPDAQPAHPANLADLADLADLALSLKLAIDRRPGADPMLATLAGELLASPYAVLVWEPGRLGPHAALVIERLQQVIARLNATTRAAALPIGGAQGMLTAQQVHAWLSGLPLRSRVGPRGLEHDPLRYGLGRLLDDGSVDALVWTGAFPAMPAPDTVLPRLLLVSADVAATPGACGDEAAAIVIPVASPGVQHGGHLFRTDTVVLMPLHPSPTAPIGLAGLPSVARVVGDLLALLEHAR</sequence>
<dbReference type="SUPFAM" id="SSF53706">
    <property type="entry name" value="Formate dehydrogenase/DMSO reductase, domains 1-3"/>
    <property type="match status" value="1"/>
</dbReference>
<dbReference type="OrthoDB" id="240576at2"/>
<dbReference type="Proteomes" id="UP000293433">
    <property type="component" value="Unassembled WGS sequence"/>
</dbReference>
<accession>A0A4V2EVE4</accession>